<dbReference type="Proteomes" id="UP000827084">
    <property type="component" value="Chromosome"/>
</dbReference>
<dbReference type="GeneID" id="67444778"/>
<sequence>MNPILTLLLGAATGATLVKLAQKSNSKAYVKRAQKKLYESTASSLESLEQTSAKLRHKLEATDNAEEVKSQTEESGDDTKNQ</sequence>
<accession>A0ABX8X9K6</accession>
<gene>
    <name evidence="2" type="ORF">K3G22_15920</name>
</gene>
<feature type="region of interest" description="Disordered" evidence="1">
    <location>
        <begin position="55"/>
        <end position="82"/>
    </location>
</feature>
<dbReference type="EMBL" id="CP080635">
    <property type="protein sequence ID" value="QYX72214.1"/>
    <property type="molecule type" value="Genomic_DNA"/>
</dbReference>
<evidence type="ECO:0008006" key="4">
    <source>
        <dbReference type="Google" id="ProtNLM"/>
    </source>
</evidence>
<name>A0ABX8X9K6_SHEPU</name>
<evidence type="ECO:0000313" key="2">
    <source>
        <dbReference type="EMBL" id="QYX72214.1"/>
    </source>
</evidence>
<reference evidence="2 3" key="1">
    <citation type="submission" date="2021-08" db="EMBL/GenBank/DDBJ databases">
        <title>Shewanella putrefaciens YZ-J, complete genome.</title>
        <authorList>
            <person name="Yi Z."/>
        </authorList>
    </citation>
    <scope>NUCLEOTIDE SEQUENCE [LARGE SCALE GENOMIC DNA]</scope>
    <source>
        <strain evidence="2 3">YZ-J</strain>
    </source>
</reference>
<proteinExistence type="predicted"/>
<dbReference type="RefSeq" id="WP_025007539.1">
    <property type="nucleotide sequence ID" value="NZ_BMPK01000001.1"/>
</dbReference>
<evidence type="ECO:0000313" key="3">
    <source>
        <dbReference type="Proteomes" id="UP000827084"/>
    </source>
</evidence>
<protein>
    <recommendedName>
        <fullName evidence="4">DUF1490 domain-containing protein</fullName>
    </recommendedName>
</protein>
<keyword evidence="3" id="KW-1185">Reference proteome</keyword>
<evidence type="ECO:0000256" key="1">
    <source>
        <dbReference type="SAM" id="MobiDB-lite"/>
    </source>
</evidence>
<feature type="compositionally biased region" description="Basic and acidic residues" evidence="1">
    <location>
        <begin position="58"/>
        <end position="82"/>
    </location>
</feature>
<organism evidence="2 3">
    <name type="scientific">Shewanella putrefaciens</name>
    <name type="common">Pseudomonas putrefaciens</name>
    <dbReference type="NCBI Taxonomy" id="24"/>
    <lineage>
        <taxon>Bacteria</taxon>
        <taxon>Pseudomonadati</taxon>
        <taxon>Pseudomonadota</taxon>
        <taxon>Gammaproteobacteria</taxon>
        <taxon>Alteromonadales</taxon>
        <taxon>Shewanellaceae</taxon>
        <taxon>Shewanella</taxon>
    </lineage>
</organism>